<reference evidence="2 3" key="1">
    <citation type="journal article" date="2023" name="Plants (Basel)">
        <title>Bridging the Gap: Combining Genomics and Transcriptomics Approaches to Understand Stylosanthes scabra, an Orphan Legume from the Brazilian Caatinga.</title>
        <authorList>
            <person name="Ferreira-Neto J.R.C."/>
            <person name="da Silva M.D."/>
            <person name="Binneck E."/>
            <person name="de Melo N.F."/>
            <person name="da Silva R.H."/>
            <person name="de Melo A.L.T.M."/>
            <person name="Pandolfi V."/>
            <person name="Bustamante F.O."/>
            <person name="Brasileiro-Vidal A.C."/>
            <person name="Benko-Iseppon A.M."/>
        </authorList>
    </citation>
    <scope>NUCLEOTIDE SEQUENCE [LARGE SCALE GENOMIC DNA]</scope>
    <source>
        <tissue evidence="2">Leaves</tissue>
    </source>
</reference>
<name>A0ABU6SSD5_9FABA</name>
<sequence length="123" mass="14116">MPTLSQSQLRSSTKPPSFKGIEKGIEKAKEGIGSKEFTKEGQEEKNRVPYGRTIPSCIRTCPWKRFEKKSAHVRPRGYKVKAVHFVDRVSARYRMAESKLRLKLKFQVFGPRPSPFEGPIRPV</sequence>
<gene>
    <name evidence="2" type="ORF">PIB30_082725</name>
</gene>
<feature type="region of interest" description="Disordered" evidence="1">
    <location>
        <begin position="1"/>
        <end position="22"/>
    </location>
</feature>
<feature type="compositionally biased region" description="Polar residues" evidence="1">
    <location>
        <begin position="1"/>
        <end position="15"/>
    </location>
</feature>
<protein>
    <submittedName>
        <fullName evidence="2">Uncharacterized protein</fullName>
    </submittedName>
</protein>
<evidence type="ECO:0000313" key="2">
    <source>
        <dbReference type="EMBL" id="MED6139322.1"/>
    </source>
</evidence>
<proteinExistence type="predicted"/>
<evidence type="ECO:0000256" key="1">
    <source>
        <dbReference type="SAM" id="MobiDB-lite"/>
    </source>
</evidence>
<keyword evidence="3" id="KW-1185">Reference proteome</keyword>
<comment type="caution">
    <text evidence="2">The sequence shown here is derived from an EMBL/GenBank/DDBJ whole genome shotgun (WGS) entry which is preliminary data.</text>
</comment>
<organism evidence="2 3">
    <name type="scientific">Stylosanthes scabra</name>
    <dbReference type="NCBI Taxonomy" id="79078"/>
    <lineage>
        <taxon>Eukaryota</taxon>
        <taxon>Viridiplantae</taxon>
        <taxon>Streptophyta</taxon>
        <taxon>Embryophyta</taxon>
        <taxon>Tracheophyta</taxon>
        <taxon>Spermatophyta</taxon>
        <taxon>Magnoliopsida</taxon>
        <taxon>eudicotyledons</taxon>
        <taxon>Gunneridae</taxon>
        <taxon>Pentapetalae</taxon>
        <taxon>rosids</taxon>
        <taxon>fabids</taxon>
        <taxon>Fabales</taxon>
        <taxon>Fabaceae</taxon>
        <taxon>Papilionoideae</taxon>
        <taxon>50 kb inversion clade</taxon>
        <taxon>dalbergioids sensu lato</taxon>
        <taxon>Dalbergieae</taxon>
        <taxon>Pterocarpus clade</taxon>
        <taxon>Stylosanthes</taxon>
    </lineage>
</organism>
<dbReference type="EMBL" id="JASCZI010061697">
    <property type="protein sequence ID" value="MED6139322.1"/>
    <property type="molecule type" value="Genomic_DNA"/>
</dbReference>
<accession>A0ABU6SSD5</accession>
<evidence type="ECO:0000313" key="3">
    <source>
        <dbReference type="Proteomes" id="UP001341840"/>
    </source>
</evidence>
<dbReference type="Proteomes" id="UP001341840">
    <property type="component" value="Unassembled WGS sequence"/>
</dbReference>